<keyword evidence="2" id="KW-1185">Reference proteome</keyword>
<protein>
    <submittedName>
        <fullName evidence="1">Uncharacterized protein</fullName>
    </submittedName>
</protein>
<dbReference type="Proteomes" id="UP001497535">
    <property type="component" value="Unassembled WGS sequence"/>
</dbReference>
<evidence type="ECO:0000313" key="2">
    <source>
        <dbReference type="Proteomes" id="UP001497535"/>
    </source>
</evidence>
<comment type="caution">
    <text evidence="1">The sequence shown here is derived from an EMBL/GenBank/DDBJ whole genome shotgun (WGS) entry which is preliminary data.</text>
</comment>
<evidence type="ECO:0000313" key="1">
    <source>
        <dbReference type="EMBL" id="CAK5087485.1"/>
    </source>
</evidence>
<proteinExistence type="predicted"/>
<organism evidence="1 2">
    <name type="scientific">Meloidogyne enterolobii</name>
    <name type="common">Root-knot nematode worm</name>
    <name type="synonym">Meloidogyne mayaguensis</name>
    <dbReference type="NCBI Taxonomy" id="390850"/>
    <lineage>
        <taxon>Eukaryota</taxon>
        <taxon>Metazoa</taxon>
        <taxon>Ecdysozoa</taxon>
        <taxon>Nematoda</taxon>
        <taxon>Chromadorea</taxon>
        <taxon>Rhabditida</taxon>
        <taxon>Tylenchina</taxon>
        <taxon>Tylenchomorpha</taxon>
        <taxon>Tylenchoidea</taxon>
        <taxon>Meloidogynidae</taxon>
        <taxon>Meloidogyninae</taxon>
        <taxon>Meloidogyne</taxon>
    </lineage>
</organism>
<sequence>MATFLKTRENTKKLYLEGHYYYKSPNIKNNLILWDCADKRKFKCPGRVITRNMEDNTDVEIICGHNCENEGHHYFKSPNSKNNLIIWECSEKRYFKCPGRVITRNMEDKTDVEIICGHNCENEVEIFSGNRRKENVGR</sequence>
<accession>A0ACB1A822</accession>
<dbReference type="EMBL" id="CAVMJV010000066">
    <property type="protein sequence ID" value="CAK5087485.1"/>
    <property type="molecule type" value="Genomic_DNA"/>
</dbReference>
<gene>
    <name evidence="1" type="ORF">MENTE1834_LOCUS35072</name>
</gene>
<name>A0ACB1A822_MELEN</name>
<reference evidence="1" key="1">
    <citation type="submission" date="2023-11" db="EMBL/GenBank/DDBJ databases">
        <authorList>
            <person name="Poullet M."/>
        </authorList>
    </citation>
    <scope>NUCLEOTIDE SEQUENCE</scope>
    <source>
        <strain evidence="1">E1834</strain>
    </source>
</reference>